<name>A0A0G0IRC1_9BACT</name>
<dbReference type="GO" id="GO:0006047">
    <property type="term" value="P:UDP-N-acetylglucosamine metabolic process"/>
    <property type="evidence" value="ECO:0007669"/>
    <property type="project" value="InterPro"/>
</dbReference>
<evidence type="ECO:0000259" key="1">
    <source>
        <dbReference type="Pfam" id="PF02350"/>
    </source>
</evidence>
<evidence type="ECO:0000313" key="3">
    <source>
        <dbReference type="Proteomes" id="UP000034917"/>
    </source>
</evidence>
<comment type="caution">
    <text evidence="2">The sequence shown here is derived from an EMBL/GenBank/DDBJ whole genome shotgun (WGS) entry which is preliminary data.</text>
</comment>
<dbReference type="CDD" id="cd03786">
    <property type="entry name" value="GTB_UDP-GlcNAc_2-Epimerase"/>
    <property type="match status" value="1"/>
</dbReference>
<dbReference type="Gene3D" id="3.40.50.2000">
    <property type="entry name" value="Glycogen Phosphorylase B"/>
    <property type="match status" value="2"/>
</dbReference>
<dbReference type="InterPro" id="IPR020004">
    <property type="entry name" value="UDP-GlcNAc_Epase"/>
</dbReference>
<dbReference type="GO" id="GO:0004553">
    <property type="term" value="F:hydrolase activity, hydrolyzing O-glycosyl compounds"/>
    <property type="evidence" value="ECO:0007669"/>
    <property type="project" value="InterPro"/>
</dbReference>
<dbReference type="InterPro" id="IPR029767">
    <property type="entry name" value="WecB-like"/>
</dbReference>
<feature type="domain" description="UDP-N-acetylglucosamine 2-epimerase" evidence="1">
    <location>
        <begin position="27"/>
        <end position="366"/>
    </location>
</feature>
<dbReference type="PANTHER" id="PTHR43174:SF3">
    <property type="entry name" value="UDP-N-ACETYLGLUCOSAMINE 2-EPIMERASE"/>
    <property type="match status" value="1"/>
</dbReference>
<proteinExistence type="predicted"/>
<dbReference type="Pfam" id="PF02350">
    <property type="entry name" value="Epimerase_2"/>
    <property type="match status" value="1"/>
</dbReference>
<dbReference type="AlphaFoldDB" id="A0A0G0IRC1"/>
<evidence type="ECO:0000313" key="2">
    <source>
        <dbReference type="EMBL" id="KKQ26709.1"/>
    </source>
</evidence>
<reference evidence="2 3" key="1">
    <citation type="journal article" date="2015" name="Nature">
        <title>rRNA introns, odd ribosomes, and small enigmatic genomes across a large radiation of phyla.</title>
        <authorList>
            <person name="Brown C.T."/>
            <person name="Hug L.A."/>
            <person name="Thomas B.C."/>
            <person name="Sharon I."/>
            <person name="Castelle C.J."/>
            <person name="Singh A."/>
            <person name="Wilkins M.J."/>
            <person name="Williams K.H."/>
            <person name="Banfield J.F."/>
        </authorList>
    </citation>
    <scope>NUCLEOTIDE SEQUENCE [LARGE SCALE GENOMIC DNA]</scope>
</reference>
<dbReference type="EMBL" id="LBSV01000001">
    <property type="protein sequence ID" value="KKQ26709.1"/>
    <property type="molecule type" value="Genomic_DNA"/>
</dbReference>
<dbReference type="SUPFAM" id="SSF53756">
    <property type="entry name" value="UDP-Glycosyltransferase/glycogen phosphorylase"/>
    <property type="match status" value="1"/>
</dbReference>
<accession>A0A0G0IRC1</accession>
<dbReference type="InterPro" id="IPR003331">
    <property type="entry name" value="UDP_GlcNAc_Epimerase_2_dom"/>
</dbReference>
<gene>
    <name evidence="2" type="ORF">US40_C0001G0058</name>
</gene>
<organism evidence="2 3">
    <name type="scientific">Candidatus Roizmanbacteria bacterium GW2011_GWC2_37_13</name>
    <dbReference type="NCBI Taxonomy" id="1618486"/>
    <lineage>
        <taxon>Bacteria</taxon>
        <taxon>Candidatus Roizmaniibacteriota</taxon>
    </lineage>
</organism>
<dbReference type="Proteomes" id="UP000034917">
    <property type="component" value="Unassembled WGS sequence"/>
</dbReference>
<dbReference type="PANTHER" id="PTHR43174">
    <property type="entry name" value="UDP-N-ACETYLGLUCOSAMINE 2-EPIMERASE"/>
    <property type="match status" value="1"/>
</dbReference>
<dbReference type="NCBIfam" id="TIGR03568">
    <property type="entry name" value="NeuC_NnaA"/>
    <property type="match status" value="1"/>
</dbReference>
<protein>
    <submittedName>
        <fullName evidence="2">UDP-N-acetyl-D-glucosamine 2-epimerase, UDP-hydrolysing</fullName>
    </submittedName>
</protein>
<sequence length="381" mass="43923">MKKKIAYISGGRMDFGLMTSVLDHIIKSKFLDLQLYYTGLHLMEKHGKSENLIKKQYPFAKTISASFDKSGSNSMNLFLKDFTENLVKVFLKNKPDIVIVLGDRIEMLATAMVALYFKIPIAHIHGGDKTRHIDEVARHAITKLSHLHFVATDDAADRVKRMGEEDWRIFNVGAPGLDNILSEKTMDRDRLMKFLRLNNSDKYLLVWQHPVFEEIKNVSDQIKETVAAVKYFKTPVVFIYPNADPGSKEIIKTIDKEKKNPFFRIFPNVDRETFISLERHALVWVTNSSAGVIESASFHKPVVNLGKRQEGRIKAENVIDVDFKRKEIIKVIEKCQSNKVFLEKIKKIKNPWGDGKAGFRISNVLERIRLDEKLWNKQISY</sequence>
<dbReference type="PATRIC" id="fig|1618486.3.peg.59"/>